<dbReference type="GO" id="GO:0008835">
    <property type="term" value="F:diaminohydroxyphosphoribosylaminopyrimidine deaminase activity"/>
    <property type="evidence" value="ECO:0007669"/>
    <property type="project" value="UniProtKB-EC"/>
</dbReference>
<comment type="cofactor">
    <cofactor evidence="12">
        <name>Zn(2+)</name>
        <dbReference type="ChEBI" id="CHEBI:29105"/>
    </cofactor>
    <text evidence="12">Binds 1 zinc ion.</text>
</comment>
<evidence type="ECO:0000313" key="15">
    <source>
        <dbReference type="Proteomes" id="UP001375743"/>
    </source>
</evidence>
<keyword evidence="10 12" id="KW-0560">Oxidoreductase</keyword>
<keyword evidence="12 14" id="KW-0378">Hydrolase</keyword>
<comment type="catalytic activity">
    <reaction evidence="12">
        <text>5-amino-6-(5-phospho-D-ribitylamino)uracil + NADP(+) = 5-amino-6-(5-phospho-D-ribosylamino)uracil + NADPH + H(+)</text>
        <dbReference type="Rhea" id="RHEA:17845"/>
        <dbReference type="ChEBI" id="CHEBI:15378"/>
        <dbReference type="ChEBI" id="CHEBI:57783"/>
        <dbReference type="ChEBI" id="CHEBI:58349"/>
        <dbReference type="ChEBI" id="CHEBI:58421"/>
        <dbReference type="ChEBI" id="CHEBI:58453"/>
        <dbReference type="EC" id="1.1.1.193"/>
    </reaction>
</comment>
<comment type="pathway">
    <text evidence="2 12">Cofactor biosynthesis; riboflavin biosynthesis; 5-amino-6-(D-ribitylamino)uracil from GTP: step 2/4.</text>
</comment>
<feature type="domain" description="CMP/dCMP-type deaminase" evidence="13">
    <location>
        <begin position="4"/>
        <end position="126"/>
    </location>
</feature>
<keyword evidence="8 12" id="KW-0862">Zinc</keyword>
<dbReference type="PROSITE" id="PS51747">
    <property type="entry name" value="CYT_DCMP_DEAMINASES_2"/>
    <property type="match status" value="1"/>
</dbReference>
<evidence type="ECO:0000256" key="3">
    <source>
        <dbReference type="ARBA" id="ARBA00004910"/>
    </source>
</evidence>
<dbReference type="SUPFAM" id="SSF53597">
    <property type="entry name" value="Dihydrofolate reductase-like"/>
    <property type="match status" value="1"/>
</dbReference>
<comment type="similarity">
    <text evidence="5 12">In the C-terminal section; belongs to the HTP reductase family.</text>
</comment>
<sequence>MTEASDRRHMATALALAERGLGNVWPNPAVGCVLVKDGRIVGRGWTQPGGRPHAEREAILRAGEAARGSTAYVTLEPCAHQGRTPPCADAMIAVGIARTVIAAVDPDPRVNGRGIARLHAAGIAVEVGCLEAQAQALNAGFFARCCRGRPLVSLKLATSADGKIATATGESQWITGPEARAEGHRLRLRHDAILVGSGTALADDPLLTCRLPGLEARSPVRIVLDRRLRLAPSSRLARSARAFPVWLFTRRLDTPEAEALAEAGVRLFPLASEGEGAGELREVLATLAGQGITRVLVEGGAGIATAFLRERLVDRLYLFDAPLLIGADGRPAVQGLSVRRLVEARRWRRIEDRLLGPDRLGVLEPAEDEAAT</sequence>
<gene>
    <name evidence="14" type="primary">ribD</name>
    <name evidence="14" type="ORF">U1T56_02100</name>
</gene>
<dbReference type="Proteomes" id="UP001375743">
    <property type="component" value="Unassembled WGS sequence"/>
</dbReference>
<comment type="catalytic activity">
    <reaction evidence="12">
        <text>2,5-diamino-6-hydroxy-4-(5-phosphoribosylamino)-pyrimidine + H2O + H(+) = 5-amino-6-(5-phospho-D-ribosylamino)uracil + NH4(+)</text>
        <dbReference type="Rhea" id="RHEA:21868"/>
        <dbReference type="ChEBI" id="CHEBI:15377"/>
        <dbReference type="ChEBI" id="CHEBI:15378"/>
        <dbReference type="ChEBI" id="CHEBI:28938"/>
        <dbReference type="ChEBI" id="CHEBI:58453"/>
        <dbReference type="ChEBI" id="CHEBI:58614"/>
        <dbReference type="EC" id="3.5.4.26"/>
    </reaction>
</comment>
<dbReference type="Gene3D" id="3.40.430.10">
    <property type="entry name" value="Dihydrofolate Reductase, subunit A"/>
    <property type="match status" value="1"/>
</dbReference>
<dbReference type="EC" id="1.1.1.193" evidence="12"/>
<evidence type="ECO:0000256" key="12">
    <source>
        <dbReference type="PIRNR" id="PIRNR006769"/>
    </source>
</evidence>
<dbReference type="SUPFAM" id="SSF53927">
    <property type="entry name" value="Cytidine deaminase-like"/>
    <property type="match status" value="1"/>
</dbReference>
<dbReference type="EC" id="3.5.4.26" evidence="12"/>
<dbReference type="InterPro" id="IPR016193">
    <property type="entry name" value="Cytidine_deaminase-like"/>
</dbReference>
<dbReference type="InterPro" id="IPR050765">
    <property type="entry name" value="Riboflavin_Biosynth_HTPR"/>
</dbReference>
<comment type="caution">
    <text evidence="14">The sequence shown here is derived from an EMBL/GenBank/DDBJ whole genome shotgun (WGS) entry which is preliminary data.</text>
</comment>
<proteinExistence type="inferred from homology"/>
<dbReference type="Gene3D" id="3.40.140.10">
    <property type="entry name" value="Cytidine Deaminase, domain 2"/>
    <property type="match status" value="1"/>
</dbReference>
<dbReference type="PROSITE" id="PS00903">
    <property type="entry name" value="CYT_DCMP_DEAMINASES_1"/>
    <property type="match status" value="1"/>
</dbReference>
<protein>
    <recommendedName>
        <fullName evidence="12">Riboflavin biosynthesis protein RibD</fullName>
    </recommendedName>
    <domain>
        <recommendedName>
            <fullName evidence="12">Diaminohydroxyphosphoribosylaminopyrimidine deaminase</fullName>
            <shortName evidence="12">DRAP deaminase</shortName>
            <ecNumber evidence="12">3.5.4.26</ecNumber>
        </recommendedName>
        <alternativeName>
            <fullName evidence="12">Riboflavin-specific deaminase</fullName>
        </alternativeName>
    </domain>
    <domain>
        <recommendedName>
            <fullName evidence="12">5-amino-6-(5-phosphoribosylamino)uracil reductase</fullName>
            <ecNumber evidence="12">1.1.1.193</ecNumber>
        </recommendedName>
        <alternativeName>
            <fullName evidence="12">HTP reductase</fullName>
        </alternativeName>
    </domain>
</protein>
<evidence type="ECO:0000256" key="5">
    <source>
        <dbReference type="ARBA" id="ARBA00007417"/>
    </source>
</evidence>
<name>A0ABU8XL61_9PROT</name>
<evidence type="ECO:0000259" key="13">
    <source>
        <dbReference type="PROSITE" id="PS51747"/>
    </source>
</evidence>
<accession>A0ABU8XL61</accession>
<dbReference type="GO" id="GO:0008703">
    <property type="term" value="F:5-amino-6-(5-phosphoribosylamino)uracil reductase activity"/>
    <property type="evidence" value="ECO:0007669"/>
    <property type="project" value="UniProtKB-EC"/>
</dbReference>
<dbReference type="NCBIfam" id="TIGR00227">
    <property type="entry name" value="ribD_Cterm"/>
    <property type="match status" value="1"/>
</dbReference>
<evidence type="ECO:0000256" key="6">
    <source>
        <dbReference type="ARBA" id="ARBA00022619"/>
    </source>
</evidence>
<evidence type="ECO:0000256" key="10">
    <source>
        <dbReference type="ARBA" id="ARBA00023002"/>
    </source>
</evidence>
<dbReference type="RefSeq" id="WP_418157768.1">
    <property type="nucleotide sequence ID" value="NZ_JBBLZC010000001.1"/>
</dbReference>
<dbReference type="InterPro" id="IPR016192">
    <property type="entry name" value="APOBEC/CMP_deaminase_Zn-bd"/>
</dbReference>
<keyword evidence="9 12" id="KW-0521">NADP</keyword>
<organism evidence="14 15">
    <name type="scientific">Benzoatithermus flavus</name>
    <dbReference type="NCBI Taxonomy" id="3108223"/>
    <lineage>
        <taxon>Bacteria</taxon>
        <taxon>Pseudomonadati</taxon>
        <taxon>Pseudomonadota</taxon>
        <taxon>Alphaproteobacteria</taxon>
        <taxon>Geminicoccales</taxon>
        <taxon>Geminicoccaceae</taxon>
        <taxon>Benzoatithermus</taxon>
    </lineage>
</organism>
<dbReference type="CDD" id="cd01284">
    <property type="entry name" value="Riboflavin_deaminase-reductase"/>
    <property type="match status" value="1"/>
</dbReference>
<evidence type="ECO:0000256" key="1">
    <source>
        <dbReference type="ARBA" id="ARBA00002151"/>
    </source>
</evidence>
<evidence type="ECO:0000256" key="4">
    <source>
        <dbReference type="ARBA" id="ARBA00005259"/>
    </source>
</evidence>
<reference evidence="14 15" key="1">
    <citation type="submission" date="2024-01" db="EMBL/GenBank/DDBJ databases">
        <title>Multi-omics insights into the function and evolution of sodium benzoate biodegradation pathways in Benzoatithermus flavus gen. nov., sp. nov. from hot spring.</title>
        <authorList>
            <person name="Hu C.-J."/>
            <person name="Li W.-J."/>
        </authorList>
    </citation>
    <scope>NUCLEOTIDE SEQUENCE [LARGE SCALE GENOMIC DNA]</scope>
    <source>
        <strain evidence="14 15">SYSU G07066</strain>
    </source>
</reference>
<dbReference type="InterPro" id="IPR002125">
    <property type="entry name" value="CMP_dCMP_dom"/>
</dbReference>
<keyword evidence="11" id="KW-0511">Multifunctional enzyme</keyword>
<dbReference type="InterPro" id="IPR004794">
    <property type="entry name" value="Eubact_RibD"/>
</dbReference>
<evidence type="ECO:0000256" key="2">
    <source>
        <dbReference type="ARBA" id="ARBA00004882"/>
    </source>
</evidence>
<evidence type="ECO:0000313" key="14">
    <source>
        <dbReference type="EMBL" id="MEK0081928.1"/>
    </source>
</evidence>
<dbReference type="Pfam" id="PF01872">
    <property type="entry name" value="RibD_C"/>
    <property type="match status" value="1"/>
</dbReference>
<dbReference type="Pfam" id="PF00383">
    <property type="entry name" value="dCMP_cyt_deam_1"/>
    <property type="match status" value="1"/>
</dbReference>
<dbReference type="PANTHER" id="PTHR38011">
    <property type="entry name" value="DIHYDROFOLATE REDUCTASE FAMILY PROTEIN (AFU_ORTHOLOGUE AFUA_8G06820)"/>
    <property type="match status" value="1"/>
</dbReference>
<keyword evidence="15" id="KW-1185">Reference proteome</keyword>
<evidence type="ECO:0000256" key="11">
    <source>
        <dbReference type="ARBA" id="ARBA00023268"/>
    </source>
</evidence>
<dbReference type="PIRSF" id="PIRSF006769">
    <property type="entry name" value="RibD"/>
    <property type="match status" value="1"/>
</dbReference>
<evidence type="ECO:0000256" key="8">
    <source>
        <dbReference type="ARBA" id="ARBA00022833"/>
    </source>
</evidence>
<keyword evidence="7 12" id="KW-0479">Metal-binding</keyword>
<comment type="function">
    <text evidence="1 12">Converts 2,5-diamino-6-(ribosylamino)-4(3h)-pyrimidinone 5'-phosphate into 5-amino-6-(ribosylamino)-2,4(1h,3h)-pyrimidinedione 5'-phosphate.</text>
</comment>
<dbReference type="NCBIfam" id="TIGR00326">
    <property type="entry name" value="eubact_ribD"/>
    <property type="match status" value="1"/>
</dbReference>
<dbReference type="InterPro" id="IPR002734">
    <property type="entry name" value="RibDG_C"/>
</dbReference>
<comment type="pathway">
    <text evidence="3 12">Cofactor biosynthesis; riboflavin biosynthesis; 5-amino-6-(D-ribitylamino)uracil from GTP: step 3/4.</text>
</comment>
<dbReference type="EMBL" id="JBBLZC010000001">
    <property type="protein sequence ID" value="MEK0081928.1"/>
    <property type="molecule type" value="Genomic_DNA"/>
</dbReference>
<evidence type="ECO:0000256" key="9">
    <source>
        <dbReference type="ARBA" id="ARBA00022857"/>
    </source>
</evidence>
<evidence type="ECO:0000256" key="7">
    <source>
        <dbReference type="ARBA" id="ARBA00022723"/>
    </source>
</evidence>
<keyword evidence="6 12" id="KW-0686">Riboflavin biosynthesis</keyword>
<dbReference type="InterPro" id="IPR024072">
    <property type="entry name" value="DHFR-like_dom_sf"/>
</dbReference>
<dbReference type="PANTHER" id="PTHR38011:SF7">
    <property type="entry name" value="2,5-DIAMINO-6-RIBOSYLAMINO-4(3H)-PYRIMIDINONE 5'-PHOSPHATE REDUCTASE"/>
    <property type="match status" value="1"/>
</dbReference>
<dbReference type="InterPro" id="IPR011549">
    <property type="entry name" value="RibD_C"/>
</dbReference>
<comment type="similarity">
    <text evidence="4 12">In the N-terminal section; belongs to the cytidine and deoxycytidylate deaminase family.</text>
</comment>